<dbReference type="InterPro" id="IPR002509">
    <property type="entry name" value="NODB_dom"/>
</dbReference>
<evidence type="ECO:0000259" key="3">
    <source>
        <dbReference type="PROSITE" id="PS51677"/>
    </source>
</evidence>
<evidence type="ECO:0000313" key="5">
    <source>
        <dbReference type="Proteomes" id="UP000366051"/>
    </source>
</evidence>
<dbReference type="PANTHER" id="PTHR34216:SF3">
    <property type="entry name" value="POLY-BETA-1,6-N-ACETYL-D-GLUCOSAMINE N-DEACETYLASE"/>
    <property type="match status" value="1"/>
</dbReference>
<dbReference type="GO" id="GO:0016810">
    <property type="term" value="F:hydrolase activity, acting on carbon-nitrogen (but not peptide) bonds"/>
    <property type="evidence" value="ECO:0007669"/>
    <property type="project" value="InterPro"/>
</dbReference>
<dbReference type="SUPFAM" id="SSF88713">
    <property type="entry name" value="Glycoside hydrolase/deacetylase"/>
    <property type="match status" value="1"/>
</dbReference>
<dbReference type="OrthoDB" id="9778320at2"/>
<dbReference type="Pfam" id="PF01522">
    <property type="entry name" value="Polysacc_deac_1"/>
    <property type="match status" value="1"/>
</dbReference>
<dbReference type="Proteomes" id="UP000366051">
    <property type="component" value="Chromosome"/>
</dbReference>
<dbReference type="RefSeq" id="WP_153724173.1">
    <property type="nucleotide sequence ID" value="NZ_CP045875.1"/>
</dbReference>
<dbReference type="GO" id="GO:0005576">
    <property type="term" value="C:extracellular region"/>
    <property type="evidence" value="ECO:0007669"/>
    <property type="project" value="UniProtKB-SubCell"/>
</dbReference>
<evidence type="ECO:0000313" key="4">
    <source>
        <dbReference type="EMBL" id="QGG46644.1"/>
    </source>
</evidence>
<keyword evidence="2" id="KW-0732">Signal</keyword>
<protein>
    <submittedName>
        <fullName evidence="4">Polysaccharide deacetylase family protein</fullName>
    </submittedName>
</protein>
<dbReference type="KEGG" id="hcv:FTV88_0465"/>
<evidence type="ECO:0000256" key="2">
    <source>
        <dbReference type="ARBA" id="ARBA00022729"/>
    </source>
</evidence>
<dbReference type="GO" id="GO:0005975">
    <property type="term" value="P:carbohydrate metabolic process"/>
    <property type="evidence" value="ECO:0007669"/>
    <property type="project" value="InterPro"/>
</dbReference>
<gene>
    <name evidence="4" type="ORF">FTV88_0465</name>
</gene>
<reference evidence="5" key="1">
    <citation type="submission" date="2019-11" db="EMBL/GenBank/DDBJ databases">
        <title>Genome sequence of Heliorestis convoluta strain HH, an alkaliphilic and minimalistic phototrophic bacterium from a soda lake in Egypt.</title>
        <authorList>
            <person name="Dewey E.D."/>
            <person name="Stokes L.M."/>
            <person name="Burchell B.M."/>
            <person name="Shaffer K.N."/>
            <person name="Huntington A.M."/>
            <person name="Baker J.M."/>
            <person name="Nadendla S."/>
            <person name="Giglio M.G."/>
            <person name="Touchman J.W."/>
            <person name="Blankenship R.E."/>
            <person name="Madigan M.T."/>
            <person name="Sattley W.M."/>
        </authorList>
    </citation>
    <scope>NUCLEOTIDE SEQUENCE [LARGE SCALE GENOMIC DNA]</scope>
    <source>
        <strain evidence="5">HH</strain>
    </source>
</reference>
<proteinExistence type="predicted"/>
<dbReference type="PANTHER" id="PTHR34216">
    <property type="match status" value="1"/>
</dbReference>
<dbReference type="EMBL" id="CP045875">
    <property type="protein sequence ID" value="QGG46644.1"/>
    <property type="molecule type" value="Genomic_DNA"/>
</dbReference>
<organism evidence="4 5">
    <name type="scientific">Heliorestis convoluta</name>
    <dbReference type="NCBI Taxonomy" id="356322"/>
    <lineage>
        <taxon>Bacteria</taxon>
        <taxon>Bacillati</taxon>
        <taxon>Bacillota</taxon>
        <taxon>Clostridia</taxon>
        <taxon>Eubacteriales</taxon>
        <taxon>Heliobacteriaceae</taxon>
        <taxon>Heliorestis</taxon>
    </lineage>
</organism>
<dbReference type="InterPro" id="IPR011330">
    <property type="entry name" value="Glyco_hydro/deAcase_b/a-brl"/>
</dbReference>
<sequence>MNRRQAIALLLTVPLFTVTKTPSAFSQEIEIEVEQEKVLILAYHHLSETMQSCSTIHPHDFEEHLRVLQNNHCNIIHFKDFCRWIEEDDFALPSKSVLITFDDGYASFYEKAFPLLQQYNYPSTQFIIVDQIDKEVPDAIPKLSWEQINELEATNLVEIQSHSYDAHYFDNGQARLVTMTEEELHVDFFRARHYIRFHMNQHINKRVHAISYPFGIYNQKVVEAAQHTSYQFGFTSNGSYVIKNQTNTLEIPRISADNLTAAQVEELLGDL</sequence>
<dbReference type="AlphaFoldDB" id="A0A5Q2MW67"/>
<dbReference type="PROSITE" id="PS51677">
    <property type="entry name" value="NODB"/>
    <property type="match status" value="1"/>
</dbReference>
<comment type="subcellular location">
    <subcellularLocation>
        <location evidence="1">Secreted</location>
    </subcellularLocation>
</comment>
<dbReference type="CDD" id="cd10918">
    <property type="entry name" value="CE4_NodB_like_5s_6s"/>
    <property type="match status" value="1"/>
</dbReference>
<name>A0A5Q2MW67_9FIRM</name>
<keyword evidence="5" id="KW-1185">Reference proteome</keyword>
<accession>A0A5Q2MW67</accession>
<evidence type="ECO:0000256" key="1">
    <source>
        <dbReference type="ARBA" id="ARBA00004613"/>
    </source>
</evidence>
<feature type="domain" description="NodB homology" evidence="3">
    <location>
        <begin position="95"/>
        <end position="271"/>
    </location>
</feature>
<dbReference type="InterPro" id="IPR051398">
    <property type="entry name" value="Polysacch_Deacetylase"/>
</dbReference>
<dbReference type="Gene3D" id="3.20.20.370">
    <property type="entry name" value="Glycoside hydrolase/deacetylase"/>
    <property type="match status" value="1"/>
</dbReference>